<proteinExistence type="predicted"/>
<reference evidence="1 2" key="1">
    <citation type="journal article" date="2024" name="Plant Biotechnol. J.">
        <title>Dendrobium thyrsiflorum genome and its molecular insights into genes involved in important horticultural traits.</title>
        <authorList>
            <person name="Chen B."/>
            <person name="Wang J.Y."/>
            <person name="Zheng P.J."/>
            <person name="Li K.L."/>
            <person name="Liang Y.M."/>
            <person name="Chen X.F."/>
            <person name="Zhang C."/>
            <person name="Zhao X."/>
            <person name="He X."/>
            <person name="Zhang G.Q."/>
            <person name="Liu Z.J."/>
            <person name="Xu Q."/>
        </authorList>
    </citation>
    <scope>NUCLEOTIDE SEQUENCE [LARGE SCALE GENOMIC DNA]</scope>
    <source>
        <strain evidence="1">GZMU011</strain>
    </source>
</reference>
<organism evidence="1 2">
    <name type="scientific">Dendrobium thyrsiflorum</name>
    <name type="common">Pinecone-like raceme dendrobium</name>
    <name type="synonym">Orchid</name>
    <dbReference type="NCBI Taxonomy" id="117978"/>
    <lineage>
        <taxon>Eukaryota</taxon>
        <taxon>Viridiplantae</taxon>
        <taxon>Streptophyta</taxon>
        <taxon>Embryophyta</taxon>
        <taxon>Tracheophyta</taxon>
        <taxon>Spermatophyta</taxon>
        <taxon>Magnoliopsida</taxon>
        <taxon>Liliopsida</taxon>
        <taxon>Asparagales</taxon>
        <taxon>Orchidaceae</taxon>
        <taxon>Epidendroideae</taxon>
        <taxon>Malaxideae</taxon>
        <taxon>Dendrobiinae</taxon>
        <taxon>Dendrobium</taxon>
    </lineage>
</organism>
<gene>
    <name evidence="1" type="ORF">M5K25_025021</name>
</gene>
<keyword evidence="2" id="KW-1185">Reference proteome</keyword>
<protein>
    <submittedName>
        <fullName evidence="1">Uncharacterized protein</fullName>
    </submittedName>
</protein>
<evidence type="ECO:0000313" key="1">
    <source>
        <dbReference type="EMBL" id="KAL0906520.1"/>
    </source>
</evidence>
<sequence>MVDRARSLKLPIEFQSPSNMVFLHVHYLKEVSFHAYFLCAITIPLAKLVMDYVEQNHNTACLECRFVLNWRSFI</sequence>
<dbReference type="Proteomes" id="UP001552299">
    <property type="component" value="Unassembled WGS sequence"/>
</dbReference>
<accession>A0ABD0U3K0</accession>
<evidence type="ECO:0000313" key="2">
    <source>
        <dbReference type="Proteomes" id="UP001552299"/>
    </source>
</evidence>
<comment type="caution">
    <text evidence="1">The sequence shown here is derived from an EMBL/GenBank/DDBJ whole genome shotgun (WGS) entry which is preliminary data.</text>
</comment>
<dbReference type="AlphaFoldDB" id="A0ABD0U3K0"/>
<dbReference type="EMBL" id="JANQDX010000018">
    <property type="protein sequence ID" value="KAL0906520.1"/>
    <property type="molecule type" value="Genomic_DNA"/>
</dbReference>
<name>A0ABD0U3K0_DENTH</name>